<dbReference type="Pfam" id="PF00581">
    <property type="entry name" value="Rhodanese"/>
    <property type="match status" value="1"/>
</dbReference>
<proteinExistence type="inferred from homology"/>
<organism evidence="10 11">
    <name type="scientific">Pangasianodon hypophthalmus</name>
    <name type="common">Striped catfish</name>
    <name type="synonym">Helicophagus hypophthalmus</name>
    <dbReference type="NCBI Taxonomy" id="310915"/>
    <lineage>
        <taxon>Eukaryota</taxon>
        <taxon>Metazoa</taxon>
        <taxon>Chordata</taxon>
        <taxon>Craniata</taxon>
        <taxon>Vertebrata</taxon>
        <taxon>Euteleostomi</taxon>
        <taxon>Actinopterygii</taxon>
        <taxon>Neopterygii</taxon>
        <taxon>Teleostei</taxon>
        <taxon>Ostariophysi</taxon>
        <taxon>Siluriformes</taxon>
        <taxon>Pangasiidae</taxon>
        <taxon>Pangasianodon</taxon>
    </lineage>
</organism>
<feature type="region of interest" description="Disordered" evidence="8">
    <location>
        <begin position="117"/>
        <end position="149"/>
    </location>
</feature>
<keyword evidence="4 7" id="KW-0378">Hydrolase</keyword>
<evidence type="ECO:0000256" key="8">
    <source>
        <dbReference type="SAM" id="MobiDB-lite"/>
    </source>
</evidence>
<feature type="domain" description="Rhodanese" evidence="9">
    <location>
        <begin position="217"/>
        <end position="359"/>
    </location>
</feature>
<keyword evidence="3 7" id="KW-0498">Mitosis</keyword>
<evidence type="ECO:0000256" key="4">
    <source>
        <dbReference type="ARBA" id="ARBA00022801"/>
    </source>
</evidence>
<comment type="caution">
    <text evidence="10">The sequence shown here is derived from an EMBL/GenBank/DDBJ whole genome shotgun (WGS) entry which is preliminary data.</text>
</comment>
<feature type="compositionally biased region" description="Basic and acidic residues" evidence="8">
    <location>
        <begin position="37"/>
        <end position="49"/>
    </location>
</feature>
<dbReference type="CDD" id="cd01530">
    <property type="entry name" value="Cdc25"/>
    <property type="match status" value="1"/>
</dbReference>
<feature type="compositionally biased region" description="Basic residues" evidence="8">
    <location>
        <begin position="378"/>
        <end position="391"/>
    </location>
</feature>
<feature type="compositionally biased region" description="Polar residues" evidence="8">
    <location>
        <begin position="50"/>
        <end position="61"/>
    </location>
</feature>
<dbReference type="InterPro" id="IPR000751">
    <property type="entry name" value="MPI_Phosphatase"/>
</dbReference>
<evidence type="ECO:0000313" key="11">
    <source>
        <dbReference type="Proteomes" id="UP000327468"/>
    </source>
</evidence>
<evidence type="ECO:0000256" key="6">
    <source>
        <dbReference type="ARBA" id="ARBA00023306"/>
    </source>
</evidence>
<dbReference type="InterPro" id="IPR036873">
    <property type="entry name" value="Rhodanese-like_dom_sf"/>
</dbReference>
<dbReference type="Gene3D" id="3.40.250.10">
    <property type="entry name" value="Rhodanese-like domain"/>
    <property type="match status" value="1"/>
</dbReference>
<feature type="region of interest" description="Disordered" evidence="8">
    <location>
        <begin position="1"/>
        <end position="104"/>
    </location>
</feature>
<dbReference type="EMBL" id="VFJC01000027">
    <property type="protein sequence ID" value="KAB5523670.1"/>
    <property type="molecule type" value="Genomic_DNA"/>
</dbReference>
<dbReference type="InterPro" id="IPR001763">
    <property type="entry name" value="Rhodanese-like_dom"/>
</dbReference>
<evidence type="ECO:0000256" key="1">
    <source>
        <dbReference type="ARBA" id="ARBA00011065"/>
    </source>
</evidence>
<gene>
    <name evidence="10" type="ORF">PHYPO_G00155220</name>
</gene>
<evidence type="ECO:0000256" key="5">
    <source>
        <dbReference type="ARBA" id="ARBA00022912"/>
    </source>
</evidence>
<comment type="similarity">
    <text evidence="1 7">Belongs to the MPI phosphatase family.</text>
</comment>
<feature type="compositionally biased region" description="Acidic residues" evidence="8">
    <location>
        <begin position="92"/>
        <end position="101"/>
    </location>
</feature>
<keyword evidence="2 7" id="KW-0132">Cell division</keyword>
<dbReference type="SUPFAM" id="SSF52821">
    <property type="entry name" value="Rhodanese/Cell cycle control phosphatase"/>
    <property type="match status" value="1"/>
</dbReference>
<evidence type="ECO:0000256" key="2">
    <source>
        <dbReference type="ARBA" id="ARBA00022618"/>
    </source>
</evidence>
<name>A0A5N5K1R3_PANHP</name>
<dbReference type="GO" id="GO:0051301">
    <property type="term" value="P:cell division"/>
    <property type="evidence" value="ECO:0007669"/>
    <property type="project" value="UniProtKB-UniRule"/>
</dbReference>
<dbReference type="GO" id="GO:0005634">
    <property type="term" value="C:nucleus"/>
    <property type="evidence" value="ECO:0007669"/>
    <property type="project" value="TreeGrafter"/>
</dbReference>
<evidence type="ECO:0000259" key="9">
    <source>
        <dbReference type="PROSITE" id="PS50206"/>
    </source>
</evidence>
<comment type="function">
    <text evidence="7">Tyrosine protein phosphatase which functions as a dosage-dependent inducer of mitotic progression.</text>
</comment>
<dbReference type="PRINTS" id="PR00716">
    <property type="entry name" value="MPIPHPHTASE"/>
</dbReference>
<sequence length="400" mass="45421">MEMSGHQQDTGWSVSPVSELSSCMQSLQCQDSSTPRRRLDLTPELRSSDRGQASGQHTPTVSRRRSYRKVTSREQASNTRGSQTRSLRGGTEDDEGVEDDKENTSVWERVRVRLFSSSSPEDQMQSVRRSKRQSHSSPAEEEPETPDSESLMLFQRLRSRRNPAHTLIPDSAVTDHCLIGDFSKHHVLPVEKVNHQDLQCVSAQTVASLIRGQFSAVVEDFLIIDCRYPYEYQGGHIKGAVNLYTESQILQAFFQDSSTPQVSPAARRAPGGASVLGTRGSRGATPASAGANEGASSPRKLIVFHCEFSSERGPRLCQYLRELDRVVNAQTYPHLLYPELYLLQGGYKRFYSCCPELCEPHGYVPMRHRDFRDQLRRFSRKRHQHRRRRPIRSQQTTSHF</sequence>
<dbReference type="EC" id="3.1.3.48" evidence="7"/>
<dbReference type="GO" id="GO:0110032">
    <property type="term" value="P:positive regulation of G2/MI transition of meiotic cell cycle"/>
    <property type="evidence" value="ECO:0007669"/>
    <property type="project" value="TreeGrafter"/>
</dbReference>
<dbReference type="Proteomes" id="UP000327468">
    <property type="component" value="Chromosome 26"/>
</dbReference>
<evidence type="ECO:0000256" key="7">
    <source>
        <dbReference type="RuleBase" id="RU368028"/>
    </source>
</evidence>
<evidence type="ECO:0000313" key="10">
    <source>
        <dbReference type="EMBL" id="KAB5523670.1"/>
    </source>
</evidence>
<comment type="catalytic activity">
    <reaction evidence="7">
        <text>O-phospho-L-tyrosyl-[protein] + H2O = L-tyrosyl-[protein] + phosphate</text>
        <dbReference type="Rhea" id="RHEA:10684"/>
        <dbReference type="Rhea" id="RHEA-COMP:10136"/>
        <dbReference type="Rhea" id="RHEA-COMP:20101"/>
        <dbReference type="ChEBI" id="CHEBI:15377"/>
        <dbReference type="ChEBI" id="CHEBI:43474"/>
        <dbReference type="ChEBI" id="CHEBI:46858"/>
        <dbReference type="ChEBI" id="CHEBI:61978"/>
        <dbReference type="EC" id="3.1.3.48"/>
    </reaction>
</comment>
<keyword evidence="5 7" id="KW-0904">Protein phosphatase</keyword>
<keyword evidence="11" id="KW-1185">Reference proteome</keyword>
<keyword evidence="6 7" id="KW-0131">Cell cycle</keyword>
<dbReference type="GO" id="GO:0010971">
    <property type="term" value="P:positive regulation of G2/M transition of mitotic cell cycle"/>
    <property type="evidence" value="ECO:0007669"/>
    <property type="project" value="TreeGrafter"/>
</dbReference>
<dbReference type="AlphaFoldDB" id="A0A5N5K1R3"/>
<dbReference type="SMART" id="SM00450">
    <property type="entry name" value="RHOD"/>
    <property type="match status" value="1"/>
</dbReference>
<feature type="region of interest" description="Disordered" evidence="8">
    <location>
        <begin position="378"/>
        <end position="400"/>
    </location>
</feature>
<dbReference type="PANTHER" id="PTHR10828">
    <property type="entry name" value="M-PHASE INDUCER PHOSPHATASE DUAL SPECIFICITY PHOSPHATASE CDC25"/>
    <property type="match status" value="1"/>
</dbReference>
<feature type="compositionally biased region" description="Polar residues" evidence="8">
    <location>
        <begin position="1"/>
        <end position="33"/>
    </location>
</feature>
<protein>
    <recommendedName>
        <fullName evidence="7">M-phase inducer phosphatase</fullName>
        <ecNumber evidence="7">3.1.3.48</ecNumber>
    </recommendedName>
</protein>
<reference evidence="10 11" key="1">
    <citation type="submission" date="2019-06" db="EMBL/GenBank/DDBJ databases">
        <title>A chromosome-scale genome assembly of the striped catfish, Pangasianodon hypophthalmus.</title>
        <authorList>
            <person name="Wen M."/>
            <person name="Zahm M."/>
            <person name="Roques C."/>
            <person name="Cabau C."/>
            <person name="Klopp C."/>
            <person name="Donnadieu C."/>
            <person name="Jouanno E."/>
            <person name="Avarre J.-C."/>
            <person name="Campet M."/>
            <person name="Ha T.T.T."/>
            <person name="Dugue R."/>
            <person name="Lampietro C."/>
            <person name="Louis A."/>
            <person name="Herpin A."/>
            <person name="Echchiki A."/>
            <person name="Berthelot C."/>
            <person name="Parey E."/>
            <person name="Roest-Crollius H."/>
            <person name="Braasch I."/>
            <person name="Postlethwait J."/>
            <person name="Bobe J."/>
            <person name="Montfort J."/>
            <person name="Bouchez O."/>
            <person name="Begum T."/>
            <person name="Schartl M."/>
            <person name="Guiguen Y."/>
        </authorList>
    </citation>
    <scope>NUCLEOTIDE SEQUENCE [LARGE SCALE GENOMIC DNA]</scope>
    <source>
        <strain evidence="10 11">Indonesia</strain>
        <tissue evidence="10">Blood</tissue>
    </source>
</reference>
<accession>A0A5N5K1R3</accession>
<dbReference type="PROSITE" id="PS50206">
    <property type="entry name" value="RHODANESE_3"/>
    <property type="match status" value="1"/>
</dbReference>
<dbReference type="GO" id="GO:0005737">
    <property type="term" value="C:cytoplasm"/>
    <property type="evidence" value="ECO:0007669"/>
    <property type="project" value="TreeGrafter"/>
</dbReference>
<feature type="compositionally biased region" description="Polar residues" evidence="8">
    <location>
        <begin position="117"/>
        <end position="127"/>
    </location>
</feature>
<dbReference type="GO" id="GO:0000086">
    <property type="term" value="P:G2/M transition of mitotic cell cycle"/>
    <property type="evidence" value="ECO:0007669"/>
    <property type="project" value="TreeGrafter"/>
</dbReference>
<evidence type="ECO:0000256" key="3">
    <source>
        <dbReference type="ARBA" id="ARBA00022776"/>
    </source>
</evidence>
<feature type="region of interest" description="Disordered" evidence="8">
    <location>
        <begin position="261"/>
        <end position="294"/>
    </location>
</feature>
<dbReference type="GO" id="GO:0004725">
    <property type="term" value="F:protein tyrosine phosphatase activity"/>
    <property type="evidence" value="ECO:0007669"/>
    <property type="project" value="UniProtKB-UniRule"/>
</dbReference>
<feature type="compositionally biased region" description="Polar residues" evidence="8">
    <location>
        <begin position="73"/>
        <end position="86"/>
    </location>
</feature>
<dbReference type="PANTHER" id="PTHR10828:SF17">
    <property type="entry name" value="PROTEIN-TYROSINE-PHOSPHATASE"/>
    <property type="match status" value="1"/>
</dbReference>